<dbReference type="STRING" id="1433126.BN938_2888"/>
<protein>
    <submittedName>
        <fullName evidence="1">Uncharacterized protein</fullName>
    </submittedName>
</protein>
<evidence type="ECO:0000313" key="2">
    <source>
        <dbReference type="Proteomes" id="UP000027616"/>
    </source>
</evidence>
<sequence length="215" mass="24520">MKKIILSLALIAIIAVLVWWLVGMFTTPIKFEEQRRSRETKVVERLKDIRTAQRAFRTKYGRFTSTFDSLINFVKNDSIELVFAQGNEDDSAAMAGGRIIRVKRMIAVKDTIFNERKAKDAVFAIDEIRYIPFSEMVTGGTKKEFKFGSTMFITESGVGVPVFEAFAPYIDFLGDLDKQELINYRDERINTLKKEDGLKVGSLQAPNNEAGNWEK</sequence>
<dbReference type="OrthoDB" id="1466422at2"/>
<dbReference type="KEGG" id="rbc:BN938_2888"/>
<keyword evidence="2" id="KW-1185">Reference proteome</keyword>
<organism evidence="1 2">
    <name type="scientific">Mucinivorans hirudinis</name>
    <dbReference type="NCBI Taxonomy" id="1433126"/>
    <lineage>
        <taxon>Bacteria</taxon>
        <taxon>Pseudomonadati</taxon>
        <taxon>Bacteroidota</taxon>
        <taxon>Bacteroidia</taxon>
        <taxon>Bacteroidales</taxon>
        <taxon>Rikenellaceae</taxon>
        <taxon>Mucinivorans</taxon>
    </lineage>
</organism>
<dbReference type="AlphaFoldDB" id="A0A060REC3"/>
<evidence type="ECO:0000313" key="1">
    <source>
        <dbReference type="EMBL" id="CDN32953.1"/>
    </source>
</evidence>
<dbReference type="eggNOG" id="ENOG50310GM">
    <property type="taxonomic scope" value="Bacteria"/>
</dbReference>
<accession>A0A060REC3</accession>
<name>A0A060REC3_9BACT</name>
<proteinExistence type="predicted"/>
<gene>
    <name evidence="1" type="ORF">BN938_2888</name>
</gene>
<dbReference type="Proteomes" id="UP000027616">
    <property type="component" value="Chromosome I"/>
</dbReference>
<dbReference type="HOGENOM" id="CLU_084175_1_0_10"/>
<dbReference type="EMBL" id="HG934468">
    <property type="protein sequence ID" value="CDN32953.1"/>
    <property type="molecule type" value="Genomic_DNA"/>
</dbReference>
<reference evidence="1 2" key="1">
    <citation type="journal article" date="2015" name="Genome Announc.">
        <title>Complete Genome Sequence of the Novel Leech Symbiont Mucinivorans hirudinis M3T.</title>
        <authorList>
            <person name="Nelson M.C."/>
            <person name="Bomar L."/>
            <person name="Graf J."/>
        </authorList>
    </citation>
    <scope>NUCLEOTIDE SEQUENCE [LARGE SCALE GENOMIC DNA]</scope>
    <source>
        <strain evidence="2">M3</strain>
    </source>
</reference>
<dbReference type="PATRIC" id="fig|1433126.3.peg.2857"/>